<keyword evidence="8 10" id="KW-0472">Membrane</keyword>
<reference evidence="14" key="1">
    <citation type="submission" date="2025-08" db="UniProtKB">
        <authorList>
            <consortium name="RefSeq"/>
        </authorList>
    </citation>
    <scope>IDENTIFICATION</scope>
    <source>
        <tissue evidence="14">Tentacle</tissue>
    </source>
</reference>
<dbReference type="AlphaFoldDB" id="A0A6P8I4W2"/>
<feature type="chain" id="PRO_5027835084" evidence="11">
    <location>
        <begin position="27"/>
        <end position="537"/>
    </location>
</feature>
<evidence type="ECO:0000256" key="10">
    <source>
        <dbReference type="SAM" id="Phobius"/>
    </source>
</evidence>
<evidence type="ECO:0000256" key="9">
    <source>
        <dbReference type="SAM" id="MobiDB-lite"/>
    </source>
</evidence>
<dbReference type="GO" id="GO:0012505">
    <property type="term" value="C:endomembrane system"/>
    <property type="evidence" value="ECO:0007669"/>
    <property type="project" value="UniProtKB-SubCell"/>
</dbReference>
<sequence length="537" mass="58861">MARFIKPLYITVFIFFAFQLLSPSSSHPLFRRAVEESGNKSKANESEKLAPCLEERNGIYPCSSTISGNLLLMVFYGAILGVAAKCISDGAELLLDIGVPAAIVGGIVLPLLGAVPDSAIIIVSGLGDDAQSKLSIGMGTLAGSTIMLLTAAWAGSVFIGRCDIDRKGEAIEGTGTGKLSLTKQGVTVLPDVVTAVVIMLGTSLSYFIVQGADWYFGPHNFGPQPPYVRKAALATMIICFILFVFYLGFLAYDSKAAERRADKHRQSLIQRRVLHRFVLMASKETGHERIGGDEYDSPEDIKAKEDHIQSKYFKAWHLGSGMRSKSEGTEKDPILSKDHESITDDEKAPLRKESFEISDQEEHEEPEHEESRSVLTMKSIGLLVLGVGLVTIFADPMCDVLDSLTNPLNHSHIPISSFYVSFVVTPLCSNASELVSSLIFASKKKKENVSMTFSQLYGASTMNNTLCLGIFAALVVFRNLRWYYSAEVTVIVLVQWVVGFAGLRYTYKIWMGMIVGSMYIISILFIALLESKAIGWK</sequence>
<dbReference type="InterPro" id="IPR004713">
    <property type="entry name" value="CaH_exchang"/>
</dbReference>
<evidence type="ECO:0000256" key="6">
    <source>
        <dbReference type="ARBA" id="ARBA00022989"/>
    </source>
</evidence>
<evidence type="ECO:0000256" key="4">
    <source>
        <dbReference type="ARBA" id="ARBA00022568"/>
    </source>
</evidence>
<feature type="domain" description="Sodium/calcium exchanger membrane region" evidence="12">
    <location>
        <begin position="70"/>
        <end position="250"/>
    </location>
</feature>
<evidence type="ECO:0000256" key="11">
    <source>
        <dbReference type="SAM" id="SignalP"/>
    </source>
</evidence>
<evidence type="ECO:0000313" key="14">
    <source>
        <dbReference type="RefSeq" id="XP_031559957.1"/>
    </source>
</evidence>
<dbReference type="PANTHER" id="PTHR31503:SF36">
    <property type="entry name" value="SODIUM_CALCIUM EXCHANGER MEMBRANE REGION DOMAIN-CONTAINING PROTEIN"/>
    <property type="match status" value="1"/>
</dbReference>
<feature type="signal peptide" evidence="11">
    <location>
        <begin position="1"/>
        <end position="26"/>
    </location>
</feature>
<feature type="compositionally biased region" description="Basic and acidic residues" evidence="9">
    <location>
        <begin position="324"/>
        <end position="351"/>
    </location>
</feature>
<dbReference type="GO" id="GO:0005774">
    <property type="term" value="C:vacuolar membrane"/>
    <property type="evidence" value="ECO:0007669"/>
    <property type="project" value="UniProtKB-ARBA"/>
</dbReference>
<feature type="transmembrane region" description="Helical" evidence="10">
    <location>
        <begin position="482"/>
        <end position="503"/>
    </location>
</feature>
<dbReference type="InterPro" id="IPR004837">
    <property type="entry name" value="NaCa_Exmemb"/>
</dbReference>
<dbReference type="KEGG" id="aten:116296137"/>
<evidence type="ECO:0000256" key="3">
    <source>
        <dbReference type="ARBA" id="ARBA00022449"/>
    </source>
</evidence>
<protein>
    <submittedName>
        <fullName evidence="14">Sodium/calcium exchanger NCL1-like isoform X1</fullName>
    </submittedName>
</protein>
<dbReference type="GO" id="GO:0015369">
    <property type="term" value="F:calcium:proton antiporter activity"/>
    <property type="evidence" value="ECO:0007669"/>
    <property type="project" value="TreeGrafter"/>
</dbReference>
<keyword evidence="4" id="KW-0106">Calcium</keyword>
<dbReference type="PANTHER" id="PTHR31503">
    <property type="entry name" value="VACUOLAR CALCIUM ION TRANSPORTER"/>
    <property type="match status" value="1"/>
</dbReference>
<feature type="transmembrane region" description="Helical" evidence="10">
    <location>
        <begin position="135"/>
        <end position="159"/>
    </location>
</feature>
<dbReference type="Gene3D" id="1.20.1420.30">
    <property type="entry name" value="NCX, central ion-binding region"/>
    <property type="match status" value="1"/>
</dbReference>
<feature type="transmembrane region" description="Helical" evidence="10">
    <location>
        <begin position="510"/>
        <end position="529"/>
    </location>
</feature>
<comment type="subcellular location">
    <subcellularLocation>
        <location evidence="1">Endomembrane system</location>
        <topology evidence="1">Multi-pass membrane protein</topology>
    </subcellularLocation>
</comment>
<keyword evidence="13" id="KW-1185">Reference proteome</keyword>
<evidence type="ECO:0000256" key="8">
    <source>
        <dbReference type="ARBA" id="ARBA00023136"/>
    </source>
</evidence>
<feature type="transmembrane region" description="Helical" evidence="10">
    <location>
        <begin position="380"/>
        <end position="397"/>
    </location>
</feature>
<dbReference type="OrthoDB" id="26525at2759"/>
<keyword evidence="2" id="KW-0813">Transport</keyword>
<gene>
    <name evidence="14" type="primary">LOC116296137</name>
</gene>
<dbReference type="GO" id="GO:0006874">
    <property type="term" value="P:intracellular calcium ion homeostasis"/>
    <property type="evidence" value="ECO:0007669"/>
    <property type="project" value="TreeGrafter"/>
</dbReference>
<evidence type="ECO:0000259" key="12">
    <source>
        <dbReference type="Pfam" id="PF01699"/>
    </source>
</evidence>
<dbReference type="Proteomes" id="UP000515163">
    <property type="component" value="Unplaced"/>
</dbReference>
<dbReference type="InParanoid" id="A0A6P8I4W2"/>
<dbReference type="RefSeq" id="XP_031559957.1">
    <property type="nucleotide sequence ID" value="XM_031704097.1"/>
</dbReference>
<keyword evidence="4" id="KW-0109">Calcium transport</keyword>
<feature type="transmembrane region" description="Helical" evidence="10">
    <location>
        <begin position="231"/>
        <end position="252"/>
    </location>
</feature>
<feature type="transmembrane region" description="Helical" evidence="10">
    <location>
        <begin position="453"/>
        <end position="476"/>
    </location>
</feature>
<name>A0A6P8I4W2_ACTTE</name>
<dbReference type="GeneID" id="116296137"/>
<evidence type="ECO:0000313" key="13">
    <source>
        <dbReference type="Proteomes" id="UP000515163"/>
    </source>
</evidence>
<feature type="transmembrane region" description="Helical" evidence="10">
    <location>
        <begin position="93"/>
        <end position="115"/>
    </location>
</feature>
<evidence type="ECO:0000256" key="2">
    <source>
        <dbReference type="ARBA" id="ARBA00022448"/>
    </source>
</evidence>
<dbReference type="InterPro" id="IPR044880">
    <property type="entry name" value="NCX_ion-bd_dom_sf"/>
</dbReference>
<keyword evidence="7" id="KW-0406">Ion transport</keyword>
<accession>A0A6P8I4W2</accession>
<feature type="region of interest" description="Disordered" evidence="9">
    <location>
        <begin position="322"/>
        <end position="351"/>
    </location>
</feature>
<feature type="transmembrane region" description="Helical" evidence="10">
    <location>
        <begin position="66"/>
        <end position="86"/>
    </location>
</feature>
<feature type="domain" description="Sodium/calcium exchanger membrane region" evidence="12">
    <location>
        <begin position="379"/>
        <end position="526"/>
    </location>
</feature>
<evidence type="ECO:0000256" key="7">
    <source>
        <dbReference type="ARBA" id="ARBA00023065"/>
    </source>
</evidence>
<evidence type="ECO:0000256" key="5">
    <source>
        <dbReference type="ARBA" id="ARBA00022692"/>
    </source>
</evidence>
<dbReference type="Pfam" id="PF01699">
    <property type="entry name" value="Na_Ca_ex"/>
    <property type="match status" value="2"/>
</dbReference>
<keyword evidence="6 10" id="KW-1133">Transmembrane helix</keyword>
<keyword evidence="3" id="KW-0050">Antiport</keyword>
<keyword evidence="5 10" id="KW-0812">Transmembrane</keyword>
<feature type="transmembrane region" description="Helical" evidence="10">
    <location>
        <begin position="417"/>
        <end position="441"/>
    </location>
</feature>
<feature type="transmembrane region" description="Helical" evidence="10">
    <location>
        <begin position="188"/>
        <end position="209"/>
    </location>
</feature>
<proteinExistence type="predicted"/>
<organism evidence="13 14">
    <name type="scientific">Actinia tenebrosa</name>
    <name type="common">Australian red waratah sea anemone</name>
    <dbReference type="NCBI Taxonomy" id="6105"/>
    <lineage>
        <taxon>Eukaryota</taxon>
        <taxon>Metazoa</taxon>
        <taxon>Cnidaria</taxon>
        <taxon>Anthozoa</taxon>
        <taxon>Hexacorallia</taxon>
        <taxon>Actiniaria</taxon>
        <taxon>Actiniidae</taxon>
        <taxon>Actinia</taxon>
    </lineage>
</organism>
<keyword evidence="11" id="KW-0732">Signal</keyword>
<evidence type="ECO:0000256" key="1">
    <source>
        <dbReference type="ARBA" id="ARBA00004127"/>
    </source>
</evidence>